<feature type="compositionally biased region" description="Acidic residues" evidence="1">
    <location>
        <begin position="327"/>
        <end position="336"/>
    </location>
</feature>
<dbReference type="InterPro" id="IPR045340">
    <property type="entry name" value="DUF6533"/>
</dbReference>
<evidence type="ECO:0000313" key="5">
    <source>
        <dbReference type="Proteomes" id="UP000016930"/>
    </source>
</evidence>
<dbReference type="HOGENOM" id="CLU_053360_1_0_1"/>
<evidence type="ECO:0000313" key="4">
    <source>
        <dbReference type="EMBL" id="EMD35297.1"/>
    </source>
</evidence>
<keyword evidence="2" id="KW-0472">Membrane</keyword>
<feature type="transmembrane region" description="Helical" evidence="2">
    <location>
        <begin position="38"/>
        <end position="60"/>
    </location>
</feature>
<proteinExistence type="predicted"/>
<dbReference type="OrthoDB" id="2742807at2759"/>
<dbReference type="EMBL" id="KB445800">
    <property type="protein sequence ID" value="EMD35297.1"/>
    <property type="molecule type" value="Genomic_DNA"/>
</dbReference>
<keyword evidence="2" id="KW-0812">Transmembrane</keyword>
<keyword evidence="5" id="KW-1185">Reference proteome</keyword>
<reference evidence="4 5" key="1">
    <citation type="journal article" date="2012" name="Proc. Natl. Acad. Sci. U.S.A.">
        <title>Comparative genomics of Ceriporiopsis subvermispora and Phanerochaete chrysosporium provide insight into selective ligninolysis.</title>
        <authorList>
            <person name="Fernandez-Fueyo E."/>
            <person name="Ruiz-Duenas F.J."/>
            <person name="Ferreira P."/>
            <person name="Floudas D."/>
            <person name="Hibbett D.S."/>
            <person name="Canessa P."/>
            <person name="Larrondo L.F."/>
            <person name="James T.Y."/>
            <person name="Seelenfreund D."/>
            <person name="Lobos S."/>
            <person name="Polanco R."/>
            <person name="Tello M."/>
            <person name="Honda Y."/>
            <person name="Watanabe T."/>
            <person name="Watanabe T."/>
            <person name="Ryu J.S."/>
            <person name="Kubicek C.P."/>
            <person name="Schmoll M."/>
            <person name="Gaskell J."/>
            <person name="Hammel K.E."/>
            <person name="St John F.J."/>
            <person name="Vanden Wymelenberg A."/>
            <person name="Sabat G."/>
            <person name="Splinter BonDurant S."/>
            <person name="Syed K."/>
            <person name="Yadav J.S."/>
            <person name="Doddapaneni H."/>
            <person name="Subramanian V."/>
            <person name="Lavin J.L."/>
            <person name="Oguiza J.A."/>
            <person name="Perez G."/>
            <person name="Pisabarro A.G."/>
            <person name="Ramirez L."/>
            <person name="Santoyo F."/>
            <person name="Master E."/>
            <person name="Coutinho P.M."/>
            <person name="Henrissat B."/>
            <person name="Lombard V."/>
            <person name="Magnuson J.K."/>
            <person name="Kuees U."/>
            <person name="Hori C."/>
            <person name="Igarashi K."/>
            <person name="Samejima M."/>
            <person name="Held B.W."/>
            <person name="Barry K.W."/>
            <person name="LaButti K.M."/>
            <person name="Lapidus A."/>
            <person name="Lindquist E.A."/>
            <person name="Lucas S.M."/>
            <person name="Riley R."/>
            <person name="Salamov A.A."/>
            <person name="Hoffmeister D."/>
            <person name="Schwenk D."/>
            <person name="Hadar Y."/>
            <person name="Yarden O."/>
            <person name="de Vries R.P."/>
            <person name="Wiebenga A."/>
            <person name="Stenlid J."/>
            <person name="Eastwood D."/>
            <person name="Grigoriev I.V."/>
            <person name="Berka R.M."/>
            <person name="Blanchette R.A."/>
            <person name="Kersten P."/>
            <person name="Martinez A.T."/>
            <person name="Vicuna R."/>
            <person name="Cullen D."/>
        </authorList>
    </citation>
    <scope>NUCLEOTIDE SEQUENCE [LARGE SCALE GENOMIC DNA]</scope>
    <source>
        <strain evidence="4 5">B</strain>
    </source>
</reference>
<organism evidence="4 5">
    <name type="scientific">Ceriporiopsis subvermispora (strain B)</name>
    <name type="common">White-rot fungus</name>
    <name type="synonym">Gelatoporia subvermispora</name>
    <dbReference type="NCBI Taxonomy" id="914234"/>
    <lineage>
        <taxon>Eukaryota</taxon>
        <taxon>Fungi</taxon>
        <taxon>Dikarya</taxon>
        <taxon>Basidiomycota</taxon>
        <taxon>Agaricomycotina</taxon>
        <taxon>Agaricomycetes</taxon>
        <taxon>Polyporales</taxon>
        <taxon>Gelatoporiaceae</taxon>
        <taxon>Gelatoporia</taxon>
    </lineage>
</organism>
<feature type="domain" description="DUF6533" evidence="3">
    <location>
        <begin position="15"/>
        <end position="49"/>
    </location>
</feature>
<name>M2RA26_CERS8</name>
<feature type="transmembrane region" description="Helical" evidence="2">
    <location>
        <begin position="92"/>
        <end position="110"/>
    </location>
</feature>
<sequence>MSAAEVALLPQLQGLVVYDQILTLPDEIEHIWRRKVNIVNLLFFANRFALISWTAVQIYANLSFRTTSSSEPAPALLQTTIGCGIALNLDTVMQILISLIQAVFIGLRLYALSGRKWTLCVIICAFSLLPGQLTFQFRRILPRDRSPWSQYQEQLLEGVVTIWTLIGSSVLALADLVAQQVTIRLSQQFCSETWGTLSFEPVQGILHFAILFFLNAASAIPSVIQSDVFVWVSDILLMFQVPYVTQYSLDGVLTSYFQRLEAIIVSHFLLDLRGAAYIRTDYDTVDVDQVVDHLTLNGGLGTRQSSLKFAAFVVPMGGSLGSGSYGESDDDESDESDSGHSADDTRAVAATASIT</sequence>
<dbReference type="AlphaFoldDB" id="M2RA26"/>
<keyword evidence="2" id="KW-1133">Transmembrane helix</keyword>
<dbReference type="Pfam" id="PF20151">
    <property type="entry name" value="DUF6533"/>
    <property type="match status" value="1"/>
</dbReference>
<dbReference type="Proteomes" id="UP000016930">
    <property type="component" value="Unassembled WGS sequence"/>
</dbReference>
<feature type="transmembrane region" description="Helical" evidence="2">
    <location>
        <begin position="117"/>
        <end position="135"/>
    </location>
</feature>
<feature type="region of interest" description="Disordered" evidence="1">
    <location>
        <begin position="322"/>
        <end position="355"/>
    </location>
</feature>
<gene>
    <name evidence="4" type="ORF">CERSUDRAFT_74919</name>
</gene>
<feature type="compositionally biased region" description="Basic and acidic residues" evidence="1">
    <location>
        <begin position="337"/>
        <end position="346"/>
    </location>
</feature>
<evidence type="ECO:0000259" key="3">
    <source>
        <dbReference type="Pfam" id="PF20151"/>
    </source>
</evidence>
<protein>
    <recommendedName>
        <fullName evidence="3">DUF6533 domain-containing protein</fullName>
    </recommendedName>
</protein>
<evidence type="ECO:0000256" key="1">
    <source>
        <dbReference type="SAM" id="MobiDB-lite"/>
    </source>
</evidence>
<accession>M2RA26</accession>
<evidence type="ECO:0000256" key="2">
    <source>
        <dbReference type="SAM" id="Phobius"/>
    </source>
</evidence>